<dbReference type="EMBL" id="SMLM01000002">
    <property type="protein sequence ID" value="TFZ02657.1"/>
    <property type="molecule type" value="Genomic_DNA"/>
</dbReference>
<feature type="active site" description="Proton donor/acceptor" evidence="7">
    <location>
        <position position="75"/>
    </location>
</feature>
<keyword evidence="3 7" id="KW-0133">Cell shape</keyword>
<keyword evidence="6 7" id="KW-0961">Cell wall biogenesis/degradation</keyword>
<feature type="binding site" evidence="7">
    <location>
        <begin position="43"/>
        <end position="44"/>
    </location>
    <ligand>
        <name>substrate</name>
    </ligand>
</feature>
<accession>A0A4Z0BTL7</accession>
<evidence type="ECO:0000256" key="7">
    <source>
        <dbReference type="HAMAP-Rule" id="MF_00258"/>
    </source>
</evidence>
<dbReference type="NCBIfam" id="TIGR00067">
    <property type="entry name" value="glut_race"/>
    <property type="match status" value="1"/>
</dbReference>
<dbReference type="AlphaFoldDB" id="A0A4Z0BTL7"/>
<organism evidence="8 9">
    <name type="scientific">Ramlibacter henchirensis</name>
    <dbReference type="NCBI Taxonomy" id="204072"/>
    <lineage>
        <taxon>Bacteria</taxon>
        <taxon>Pseudomonadati</taxon>
        <taxon>Pseudomonadota</taxon>
        <taxon>Betaproteobacteria</taxon>
        <taxon>Burkholderiales</taxon>
        <taxon>Comamonadaceae</taxon>
        <taxon>Ramlibacter</taxon>
    </lineage>
</organism>
<dbReference type="HAMAP" id="MF_00258">
    <property type="entry name" value="Glu_racemase"/>
    <property type="match status" value="1"/>
</dbReference>
<protein>
    <recommendedName>
        <fullName evidence="2 7">Glutamate racemase</fullName>
        <ecNumber evidence="2 7">5.1.1.3</ecNumber>
    </recommendedName>
</protein>
<dbReference type="GO" id="GO:0008881">
    <property type="term" value="F:glutamate racemase activity"/>
    <property type="evidence" value="ECO:0007669"/>
    <property type="project" value="UniProtKB-UniRule"/>
</dbReference>
<dbReference type="RefSeq" id="WP_135264182.1">
    <property type="nucleotide sequence ID" value="NZ_SMLM01000002.1"/>
</dbReference>
<dbReference type="GO" id="GO:0008360">
    <property type="term" value="P:regulation of cell shape"/>
    <property type="evidence" value="ECO:0007669"/>
    <property type="project" value="UniProtKB-KW"/>
</dbReference>
<comment type="catalytic activity">
    <reaction evidence="1 7">
        <text>L-glutamate = D-glutamate</text>
        <dbReference type="Rhea" id="RHEA:12813"/>
        <dbReference type="ChEBI" id="CHEBI:29985"/>
        <dbReference type="ChEBI" id="CHEBI:29986"/>
        <dbReference type="EC" id="5.1.1.3"/>
    </reaction>
</comment>
<keyword evidence="5 7" id="KW-0413">Isomerase</keyword>
<dbReference type="GO" id="GO:0071555">
    <property type="term" value="P:cell wall organization"/>
    <property type="evidence" value="ECO:0007669"/>
    <property type="project" value="UniProtKB-KW"/>
</dbReference>
<keyword evidence="9" id="KW-1185">Reference proteome</keyword>
<dbReference type="SUPFAM" id="SSF53681">
    <property type="entry name" value="Aspartate/glutamate racemase"/>
    <property type="match status" value="2"/>
</dbReference>
<dbReference type="InterPro" id="IPR001920">
    <property type="entry name" value="Asp/Glu_race"/>
</dbReference>
<evidence type="ECO:0000256" key="3">
    <source>
        <dbReference type="ARBA" id="ARBA00022960"/>
    </source>
</evidence>
<comment type="caution">
    <text evidence="8">The sequence shown here is derived from an EMBL/GenBank/DDBJ whole genome shotgun (WGS) entry which is preliminary data.</text>
</comment>
<feature type="binding site" evidence="7">
    <location>
        <begin position="76"/>
        <end position="77"/>
    </location>
    <ligand>
        <name>substrate</name>
    </ligand>
</feature>
<dbReference type="PROSITE" id="PS00923">
    <property type="entry name" value="ASP_GLU_RACEMASE_1"/>
    <property type="match status" value="1"/>
</dbReference>
<comment type="similarity">
    <text evidence="7">Belongs to the aspartate/glutamate racemases family.</text>
</comment>
<sequence>MGSGKPIGVFDSGVGGLSVLRALRRELPQEEFVYFSDAGHAPYGERGDAFVAERSRSIAAKLLQEHRIKALVVACNTATAAAVHLLRAEHEHLPSVGVEPALKPAAHLTRTGRVAVFATRGTLASAKFRALHDSLRSQAEFVLQPCDGLAAAIENDSQDEVRTLCRLYARSAGEFGSAAGQIDTLVLGCTHYPFAVRVLEDIVGPEVRIVETGEPVARQTRRLLERRGLLNQRGQAQVTLLTSGSVTALHQAAQRWLGL</sequence>
<dbReference type="Proteomes" id="UP000298180">
    <property type="component" value="Unassembled WGS sequence"/>
</dbReference>
<feature type="active site" description="Proton donor/acceptor" evidence="7">
    <location>
        <position position="189"/>
    </location>
</feature>
<evidence type="ECO:0000256" key="1">
    <source>
        <dbReference type="ARBA" id="ARBA00001602"/>
    </source>
</evidence>
<evidence type="ECO:0000256" key="6">
    <source>
        <dbReference type="ARBA" id="ARBA00023316"/>
    </source>
</evidence>
<keyword evidence="4 7" id="KW-0573">Peptidoglycan synthesis</keyword>
<comment type="function">
    <text evidence="7">Provides the (R)-glutamate required for cell wall biosynthesis.</text>
</comment>
<dbReference type="InterPro" id="IPR015942">
    <property type="entry name" value="Asp/Glu/hydantoin_racemase"/>
</dbReference>
<dbReference type="Pfam" id="PF01177">
    <property type="entry name" value="Asp_Glu_race"/>
    <property type="match status" value="1"/>
</dbReference>
<evidence type="ECO:0000256" key="2">
    <source>
        <dbReference type="ARBA" id="ARBA00013090"/>
    </source>
</evidence>
<dbReference type="OrthoDB" id="9801055at2"/>
<evidence type="ECO:0000256" key="5">
    <source>
        <dbReference type="ARBA" id="ARBA00023235"/>
    </source>
</evidence>
<evidence type="ECO:0000313" key="8">
    <source>
        <dbReference type="EMBL" id="TFZ02657.1"/>
    </source>
</evidence>
<reference evidence="8 9" key="1">
    <citation type="submission" date="2019-03" db="EMBL/GenBank/DDBJ databases">
        <title>Ramlibacter henchirensis DSM 14656, whole genome shotgun sequence.</title>
        <authorList>
            <person name="Zhang X."/>
            <person name="Feng G."/>
            <person name="Zhu H."/>
        </authorList>
    </citation>
    <scope>NUCLEOTIDE SEQUENCE [LARGE SCALE GENOMIC DNA]</scope>
    <source>
        <strain evidence="8 9">DSM 14656</strain>
    </source>
</reference>
<dbReference type="UniPathway" id="UPA00219"/>
<dbReference type="PANTHER" id="PTHR21198:SF2">
    <property type="entry name" value="GLUTAMATE RACEMASE"/>
    <property type="match status" value="1"/>
</dbReference>
<feature type="binding site" evidence="7">
    <location>
        <begin position="11"/>
        <end position="12"/>
    </location>
    <ligand>
        <name>substrate</name>
    </ligand>
</feature>
<dbReference type="Gene3D" id="3.40.50.1860">
    <property type="match status" value="2"/>
</dbReference>
<evidence type="ECO:0000313" key="9">
    <source>
        <dbReference type="Proteomes" id="UP000298180"/>
    </source>
</evidence>
<evidence type="ECO:0000256" key="4">
    <source>
        <dbReference type="ARBA" id="ARBA00022984"/>
    </source>
</evidence>
<proteinExistence type="inferred from homology"/>
<feature type="binding site" evidence="7">
    <location>
        <begin position="190"/>
        <end position="191"/>
    </location>
    <ligand>
        <name>substrate</name>
    </ligand>
</feature>
<dbReference type="InterPro" id="IPR004391">
    <property type="entry name" value="Glu_race"/>
</dbReference>
<gene>
    <name evidence="7 8" type="primary">murI</name>
    <name evidence="8" type="ORF">EZ313_15480</name>
</gene>
<dbReference type="EC" id="5.1.1.3" evidence="2 7"/>
<dbReference type="InterPro" id="IPR018187">
    <property type="entry name" value="Asp/Glu_racemase_AS_1"/>
</dbReference>
<name>A0A4Z0BTL7_9BURK</name>
<comment type="pathway">
    <text evidence="7">Cell wall biogenesis; peptidoglycan biosynthesis.</text>
</comment>
<dbReference type="PANTHER" id="PTHR21198">
    <property type="entry name" value="GLUTAMATE RACEMASE"/>
    <property type="match status" value="1"/>
</dbReference>
<dbReference type="GO" id="GO:0009252">
    <property type="term" value="P:peptidoglycan biosynthetic process"/>
    <property type="evidence" value="ECO:0007669"/>
    <property type="project" value="UniProtKB-UniRule"/>
</dbReference>